<dbReference type="Gene3D" id="3.20.20.70">
    <property type="entry name" value="Aldolase class I"/>
    <property type="match status" value="1"/>
</dbReference>
<evidence type="ECO:0000313" key="6">
    <source>
        <dbReference type="EMBL" id="KAK8950078.1"/>
    </source>
</evidence>
<dbReference type="PANTHER" id="PTHR31829:SF0">
    <property type="entry name" value="PYRIDOXAL 5'-PHOSPHATE SYNTHASE SUBUNIT SNZ1-RELATED"/>
    <property type="match status" value="1"/>
</dbReference>
<proteinExistence type="inferred from homology"/>
<name>A0ABR2LUI8_9ASPA</name>
<comment type="caution">
    <text evidence="6">The sequence shown here is derived from an EMBL/GenBank/DDBJ whole genome shotgun (WGS) entry which is preliminary data.</text>
</comment>
<comment type="function">
    <text evidence="3">Catalyzes the formation of pyridoxal 5'-phosphate from ribose 5-phosphate (RBP), glyceraldehyde 3-phosphate (G3P) and ammonia. The ammonia is provided by PDX2. Can also use ribulose 5-phosphate and dihydroxyacetone phosphate as substrates, resulting from enzyme-catalyzed isomerization of RBP and G3P, respectively. Also plays an indirect role in resistance to singlet oxygen-generating photosensitizers.</text>
</comment>
<sequence>MIRTKGEADTGNIVEAVRHVRSFMGDICLLRNMDDDEVFSFAQKIAAPYCEALFFTLFINHFELDVKPITWQYVFGNGQYLLS</sequence>
<organism evidence="6 7">
    <name type="scientific">Platanthera guangdongensis</name>
    <dbReference type="NCBI Taxonomy" id="2320717"/>
    <lineage>
        <taxon>Eukaryota</taxon>
        <taxon>Viridiplantae</taxon>
        <taxon>Streptophyta</taxon>
        <taxon>Embryophyta</taxon>
        <taxon>Tracheophyta</taxon>
        <taxon>Spermatophyta</taxon>
        <taxon>Magnoliopsida</taxon>
        <taxon>Liliopsida</taxon>
        <taxon>Asparagales</taxon>
        <taxon>Orchidaceae</taxon>
        <taxon>Orchidoideae</taxon>
        <taxon>Orchideae</taxon>
        <taxon>Orchidinae</taxon>
        <taxon>Platanthera</taxon>
    </lineage>
</organism>
<evidence type="ECO:0000256" key="2">
    <source>
        <dbReference type="ARBA" id="ARBA00023239"/>
    </source>
</evidence>
<dbReference type="InterPro" id="IPR001852">
    <property type="entry name" value="PdxS/SNZ"/>
</dbReference>
<gene>
    <name evidence="6" type="primary">PDX1</name>
    <name evidence="6" type="ORF">KSP40_PGU020652</name>
</gene>
<dbReference type="Proteomes" id="UP001412067">
    <property type="component" value="Unassembled WGS sequence"/>
</dbReference>
<accession>A0ABR2LUI8</accession>
<feature type="domain" description="PdxS/SNZ N-terminal" evidence="5">
    <location>
        <begin position="1"/>
        <end position="49"/>
    </location>
</feature>
<dbReference type="InterPro" id="IPR033755">
    <property type="entry name" value="PdxS/SNZ_N"/>
</dbReference>
<dbReference type="Pfam" id="PF01680">
    <property type="entry name" value="SOR_SNZ"/>
    <property type="match status" value="1"/>
</dbReference>
<comment type="similarity">
    <text evidence="1 4">Belongs to the PdxS/SNZ family.</text>
</comment>
<dbReference type="PANTHER" id="PTHR31829">
    <property type="entry name" value="PYRIDOXAL 5'-PHOSPHATE SYNTHASE SUBUNIT SNZ1-RELATED"/>
    <property type="match status" value="1"/>
</dbReference>
<keyword evidence="2" id="KW-0456">Lyase</keyword>
<evidence type="ECO:0000256" key="3">
    <source>
        <dbReference type="ARBA" id="ARBA00037142"/>
    </source>
</evidence>
<protein>
    <submittedName>
        <fullName evidence="6">Pyridoxal biosynthesis protein PDX1</fullName>
    </submittedName>
</protein>
<dbReference type="InterPro" id="IPR013785">
    <property type="entry name" value="Aldolase_TIM"/>
</dbReference>
<evidence type="ECO:0000259" key="5">
    <source>
        <dbReference type="Pfam" id="PF01680"/>
    </source>
</evidence>
<dbReference type="PROSITE" id="PS51129">
    <property type="entry name" value="PDXS_SNZ_2"/>
    <property type="match status" value="1"/>
</dbReference>
<dbReference type="EMBL" id="JBBWWR010000015">
    <property type="protein sequence ID" value="KAK8950078.1"/>
    <property type="molecule type" value="Genomic_DNA"/>
</dbReference>
<evidence type="ECO:0000256" key="4">
    <source>
        <dbReference type="PROSITE-ProRule" id="PRU00481"/>
    </source>
</evidence>
<reference evidence="6 7" key="1">
    <citation type="journal article" date="2022" name="Nat. Plants">
        <title>Genomes of leafy and leafless Platanthera orchids illuminate the evolution of mycoheterotrophy.</title>
        <authorList>
            <person name="Li M.H."/>
            <person name="Liu K.W."/>
            <person name="Li Z."/>
            <person name="Lu H.C."/>
            <person name="Ye Q.L."/>
            <person name="Zhang D."/>
            <person name="Wang J.Y."/>
            <person name="Li Y.F."/>
            <person name="Zhong Z.M."/>
            <person name="Liu X."/>
            <person name="Yu X."/>
            <person name="Liu D.K."/>
            <person name="Tu X.D."/>
            <person name="Liu B."/>
            <person name="Hao Y."/>
            <person name="Liao X.Y."/>
            <person name="Jiang Y.T."/>
            <person name="Sun W.H."/>
            <person name="Chen J."/>
            <person name="Chen Y.Q."/>
            <person name="Ai Y."/>
            <person name="Zhai J.W."/>
            <person name="Wu S.S."/>
            <person name="Zhou Z."/>
            <person name="Hsiao Y.Y."/>
            <person name="Wu W.L."/>
            <person name="Chen Y.Y."/>
            <person name="Lin Y.F."/>
            <person name="Hsu J.L."/>
            <person name="Li C.Y."/>
            <person name="Wang Z.W."/>
            <person name="Zhao X."/>
            <person name="Zhong W.Y."/>
            <person name="Ma X.K."/>
            <person name="Ma L."/>
            <person name="Huang J."/>
            <person name="Chen G.Z."/>
            <person name="Huang M.Z."/>
            <person name="Huang L."/>
            <person name="Peng D.H."/>
            <person name="Luo Y.B."/>
            <person name="Zou S.Q."/>
            <person name="Chen S.P."/>
            <person name="Lan S."/>
            <person name="Tsai W.C."/>
            <person name="Van de Peer Y."/>
            <person name="Liu Z.J."/>
        </authorList>
    </citation>
    <scope>NUCLEOTIDE SEQUENCE [LARGE SCALE GENOMIC DNA]</scope>
    <source>
        <strain evidence="6">Lor288</strain>
    </source>
</reference>
<evidence type="ECO:0000313" key="7">
    <source>
        <dbReference type="Proteomes" id="UP001412067"/>
    </source>
</evidence>
<keyword evidence="7" id="KW-1185">Reference proteome</keyword>
<evidence type="ECO:0000256" key="1">
    <source>
        <dbReference type="ARBA" id="ARBA00007281"/>
    </source>
</evidence>